<protein>
    <submittedName>
        <fullName evidence="1">Uncharacterized protein</fullName>
    </submittedName>
</protein>
<dbReference type="AlphaFoldDB" id="A0A563VVH1"/>
<proteinExistence type="predicted"/>
<evidence type="ECO:0000313" key="1">
    <source>
        <dbReference type="EMBL" id="VEP15474.1"/>
    </source>
</evidence>
<name>A0A563VVH1_9CYAN</name>
<dbReference type="RefSeq" id="WP_186376205.1">
    <property type="nucleotide sequence ID" value="NZ_LR214076.1"/>
</dbReference>
<sequence>MKIPRHKLITKLLVWLTAEILLNFLGLDDLADYSEFVYERPTLTFIS</sequence>
<reference evidence="1 2" key="1">
    <citation type="submission" date="2019-01" db="EMBL/GenBank/DDBJ databases">
        <authorList>
            <person name="Brito A."/>
        </authorList>
    </citation>
    <scope>NUCLEOTIDE SEQUENCE [LARGE SCALE GENOMIC DNA]</scope>
    <source>
        <strain evidence="1">1</strain>
    </source>
</reference>
<dbReference type="EMBL" id="CAACVJ010000267">
    <property type="protein sequence ID" value="VEP15474.1"/>
    <property type="molecule type" value="Genomic_DNA"/>
</dbReference>
<dbReference type="Proteomes" id="UP000320055">
    <property type="component" value="Unassembled WGS sequence"/>
</dbReference>
<keyword evidence="2" id="KW-1185">Reference proteome</keyword>
<organism evidence="1 2">
    <name type="scientific">Hyella patelloides LEGE 07179</name>
    <dbReference type="NCBI Taxonomy" id="945734"/>
    <lineage>
        <taxon>Bacteria</taxon>
        <taxon>Bacillati</taxon>
        <taxon>Cyanobacteriota</taxon>
        <taxon>Cyanophyceae</taxon>
        <taxon>Pleurocapsales</taxon>
        <taxon>Hyellaceae</taxon>
        <taxon>Hyella</taxon>
    </lineage>
</organism>
<accession>A0A563VVH1</accession>
<evidence type="ECO:0000313" key="2">
    <source>
        <dbReference type="Proteomes" id="UP000320055"/>
    </source>
</evidence>
<gene>
    <name evidence="1" type="ORF">H1P_3390007</name>
</gene>